<feature type="domain" description="Domain of unknown function" evidence="2">
    <location>
        <begin position="60"/>
        <end position="216"/>
    </location>
</feature>
<dbReference type="RefSeq" id="WP_089768762.1">
    <property type="nucleotide sequence ID" value="NZ_FNPB01000012.1"/>
</dbReference>
<accession>A0A1H3J745</accession>
<reference evidence="4" key="1">
    <citation type="submission" date="2016-10" db="EMBL/GenBank/DDBJ databases">
        <authorList>
            <person name="Varghese N."/>
            <person name="Submissions S."/>
        </authorList>
    </citation>
    <scope>NUCLEOTIDE SEQUENCE [LARGE SCALE GENOMIC DNA]</scope>
    <source>
        <strain evidence="4">CGMCC 1.10118</strain>
    </source>
</reference>
<gene>
    <name evidence="3" type="ORF">SAMN04487946_11257</name>
</gene>
<keyword evidence="4" id="KW-1185">Reference proteome</keyword>
<protein>
    <recommendedName>
        <fullName evidence="2">Domain of unknown function domain-containing protein</fullName>
    </recommendedName>
</protein>
<feature type="compositionally biased region" description="Acidic residues" evidence="1">
    <location>
        <begin position="246"/>
        <end position="261"/>
    </location>
</feature>
<organism evidence="3 4">
    <name type="scientific">Halobellus clavatus</name>
    <dbReference type="NCBI Taxonomy" id="660517"/>
    <lineage>
        <taxon>Archaea</taxon>
        <taxon>Methanobacteriati</taxon>
        <taxon>Methanobacteriota</taxon>
        <taxon>Stenosarchaea group</taxon>
        <taxon>Halobacteria</taxon>
        <taxon>Halobacteriales</taxon>
        <taxon>Haloferacaceae</taxon>
        <taxon>Halobellus</taxon>
    </lineage>
</organism>
<dbReference type="InterPro" id="IPR058415">
    <property type="entry name" value="DUF8102"/>
</dbReference>
<dbReference type="AlphaFoldDB" id="A0A1H3J745"/>
<proteinExistence type="predicted"/>
<feature type="compositionally biased region" description="Acidic residues" evidence="1">
    <location>
        <begin position="1"/>
        <end position="18"/>
    </location>
</feature>
<evidence type="ECO:0000313" key="3">
    <source>
        <dbReference type="EMBL" id="SDY35803.1"/>
    </source>
</evidence>
<feature type="compositionally biased region" description="Basic and acidic residues" evidence="1">
    <location>
        <begin position="232"/>
        <end position="243"/>
    </location>
</feature>
<dbReference type="OrthoDB" id="193906at2157"/>
<sequence length="261" mass="29813">MSDDETEDADNIDVEDLIENPPEVEREPTLFEELPNLSLSRRLEMWRDSDIEGQQRPRGILSKTDREYLLGLKEYENEQSEANRRQDIRDRIKNSLKDFKIIWALLDEKDRNQIFSSLDDETVDNCIEAMVSFIYLGLDGDIPRIEKAIKRGILAGENATSEGETKQVEVSINIDHYPDVEAAKEKMQRSPLVELTVEELGVLAKANELDPSHIEKLNDDHIYPPPGYFDSTKTEPTVDKDPLNYDLEEAGEDSDINSDGS</sequence>
<evidence type="ECO:0000313" key="4">
    <source>
        <dbReference type="Proteomes" id="UP000199170"/>
    </source>
</evidence>
<dbReference type="Pfam" id="PF26404">
    <property type="entry name" value="DUF8102"/>
    <property type="match status" value="1"/>
</dbReference>
<feature type="region of interest" description="Disordered" evidence="1">
    <location>
        <begin position="1"/>
        <end position="28"/>
    </location>
</feature>
<evidence type="ECO:0000259" key="2">
    <source>
        <dbReference type="Pfam" id="PF26404"/>
    </source>
</evidence>
<dbReference type="Proteomes" id="UP000199170">
    <property type="component" value="Unassembled WGS sequence"/>
</dbReference>
<feature type="region of interest" description="Disordered" evidence="1">
    <location>
        <begin position="216"/>
        <end position="261"/>
    </location>
</feature>
<evidence type="ECO:0000256" key="1">
    <source>
        <dbReference type="SAM" id="MobiDB-lite"/>
    </source>
</evidence>
<dbReference type="EMBL" id="FNPB01000012">
    <property type="protein sequence ID" value="SDY35803.1"/>
    <property type="molecule type" value="Genomic_DNA"/>
</dbReference>
<name>A0A1H3J745_9EURY</name>